<evidence type="ECO:0000313" key="1">
    <source>
        <dbReference type="EMBL" id="KAI3690425.1"/>
    </source>
</evidence>
<accession>A0ACB8YY78</accession>
<gene>
    <name evidence="1" type="ORF">L2E82_48450</name>
</gene>
<dbReference type="EMBL" id="CM042017">
    <property type="protein sequence ID" value="KAI3690425.1"/>
    <property type="molecule type" value="Genomic_DNA"/>
</dbReference>
<evidence type="ECO:0000313" key="2">
    <source>
        <dbReference type="Proteomes" id="UP001055811"/>
    </source>
</evidence>
<sequence length="98" mass="10932">MCRRISVEIKVFLSIWSIEEGFKISDEGSLQLEMAIRSIKDGEHTYSGSACQKEDQDASDLARMIAPTERGPQPQKDTTGNQEANSRLSITAEIQQMV</sequence>
<organism evidence="1 2">
    <name type="scientific">Cichorium intybus</name>
    <name type="common">Chicory</name>
    <dbReference type="NCBI Taxonomy" id="13427"/>
    <lineage>
        <taxon>Eukaryota</taxon>
        <taxon>Viridiplantae</taxon>
        <taxon>Streptophyta</taxon>
        <taxon>Embryophyta</taxon>
        <taxon>Tracheophyta</taxon>
        <taxon>Spermatophyta</taxon>
        <taxon>Magnoliopsida</taxon>
        <taxon>eudicotyledons</taxon>
        <taxon>Gunneridae</taxon>
        <taxon>Pentapetalae</taxon>
        <taxon>asterids</taxon>
        <taxon>campanulids</taxon>
        <taxon>Asterales</taxon>
        <taxon>Asteraceae</taxon>
        <taxon>Cichorioideae</taxon>
        <taxon>Cichorieae</taxon>
        <taxon>Cichoriinae</taxon>
        <taxon>Cichorium</taxon>
    </lineage>
</organism>
<proteinExistence type="predicted"/>
<protein>
    <submittedName>
        <fullName evidence="1">Uncharacterized protein</fullName>
    </submittedName>
</protein>
<name>A0ACB8YY78_CICIN</name>
<reference evidence="1 2" key="2">
    <citation type="journal article" date="2022" name="Mol. Ecol. Resour.">
        <title>The genomes of chicory, endive, great burdock and yacon provide insights into Asteraceae paleo-polyploidization history and plant inulin production.</title>
        <authorList>
            <person name="Fan W."/>
            <person name="Wang S."/>
            <person name="Wang H."/>
            <person name="Wang A."/>
            <person name="Jiang F."/>
            <person name="Liu H."/>
            <person name="Zhao H."/>
            <person name="Xu D."/>
            <person name="Zhang Y."/>
        </authorList>
    </citation>
    <scope>NUCLEOTIDE SEQUENCE [LARGE SCALE GENOMIC DNA]</scope>
    <source>
        <strain evidence="2">cv. Punajuju</strain>
        <tissue evidence="1">Leaves</tissue>
    </source>
</reference>
<dbReference type="Proteomes" id="UP001055811">
    <property type="component" value="Linkage Group LG09"/>
</dbReference>
<comment type="caution">
    <text evidence="1">The sequence shown here is derived from an EMBL/GenBank/DDBJ whole genome shotgun (WGS) entry which is preliminary data.</text>
</comment>
<keyword evidence="2" id="KW-1185">Reference proteome</keyword>
<reference evidence="2" key="1">
    <citation type="journal article" date="2022" name="Mol. Ecol. Resour.">
        <title>The genomes of chicory, endive, great burdock and yacon provide insights into Asteraceae palaeo-polyploidization history and plant inulin production.</title>
        <authorList>
            <person name="Fan W."/>
            <person name="Wang S."/>
            <person name="Wang H."/>
            <person name="Wang A."/>
            <person name="Jiang F."/>
            <person name="Liu H."/>
            <person name="Zhao H."/>
            <person name="Xu D."/>
            <person name="Zhang Y."/>
        </authorList>
    </citation>
    <scope>NUCLEOTIDE SEQUENCE [LARGE SCALE GENOMIC DNA]</scope>
    <source>
        <strain evidence="2">cv. Punajuju</strain>
    </source>
</reference>